<evidence type="ECO:0000313" key="1">
    <source>
        <dbReference type="EMBL" id="OOP66664.1"/>
    </source>
</evidence>
<keyword evidence="2" id="KW-1185">Reference proteome</keyword>
<reference evidence="1 2" key="1">
    <citation type="submission" date="2017-01" db="EMBL/GenBank/DDBJ databases">
        <title>Draft genome sequence of Bacillus oleronius.</title>
        <authorList>
            <person name="Allam M."/>
        </authorList>
    </citation>
    <scope>NUCLEOTIDE SEQUENCE [LARGE SCALE GENOMIC DNA]</scope>
    <source>
        <strain evidence="1 2">DSM 9356</strain>
    </source>
</reference>
<gene>
    <name evidence="1" type="ORF">BWZ43_19800</name>
</gene>
<name>A0A8E2LDY4_9BACI</name>
<protein>
    <submittedName>
        <fullName evidence="1">Uncharacterized protein</fullName>
    </submittedName>
</protein>
<organism evidence="1 2">
    <name type="scientific">Heyndrickxia oleronia</name>
    <dbReference type="NCBI Taxonomy" id="38875"/>
    <lineage>
        <taxon>Bacteria</taxon>
        <taxon>Bacillati</taxon>
        <taxon>Bacillota</taxon>
        <taxon>Bacilli</taxon>
        <taxon>Bacillales</taxon>
        <taxon>Bacillaceae</taxon>
        <taxon>Heyndrickxia</taxon>
    </lineage>
</organism>
<dbReference type="EMBL" id="MTLA01000278">
    <property type="protein sequence ID" value="OOP66664.1"/>
    <property type="molecule type" value="Genomic_DNA"/>
</dbReference>
<accession>A0A8E2LDY4</accession>
<dbReference type="Proteomes" id="UP000189761">
    <property type="component" value="Unassembled WGS sequence"/>
</dbReference>
<proteinExistence type="predicted"/>
<comment type="caution">
    <text evidence="1">The sequence shown here is derived from an EMBL/GenBank/DDBJ whole genome shotgun (WGS) entry which is preliminary data.</text>
</comment>
<sequence length="81" mass="9611">MEREVIILSEYQEFLQERDRIDFLVERGFKIKNITENLSGAFVEFEKTLDSEIENETLHILTADARKYFSVILINQQKEGK</sequence>
<evidence type="ECO:0000313" key="2">
    <source>
        <dbReference type="Proteomes" id="UP000189761"/>
    </source>
</evidence>
<dbReference type="AlphaFoldDB" id="A0A8E2LDY4"/>